<proteinExistence type="predicted"/>
<protein>
    <submittedName>
        <fullName evidence="1">Uncharacterized protein</fullName>
    </submittedName>
</protein>
<dbReference type="AlphaFoldDB" id="A0A7W7C7X7"/>
<comment type="caution">
    <text evidence="1">The sequence shown here is derived from an EMBL/GenBank/DDBJ whole genome shotgun (WGS) entry which is preliminary data.</text>
</comment>
<organism evidence="1 2">
    <name type="scientific">Crossiella cryophila</name>
    <dbReference type="NCBI Taxonomy" id="43355"/>
    <lineage>
        <taxon>Bacteria</taxon>
        <taxon>Bacillati</taxon>
        <taxon>Actinomycetota</taxon>
        <taxon>Actinomycetes</taxon>
        <taxon>Pseudonocardiales</taxon>
        <taxon>Pseudonocardiaceae</taxon>
        <taxon>Crossiella</taxon>
    </lineage>
</organism>
<dbReference type="Proteomes" id="UP000533598">
    <property type="component" value="Unassembled WGS sequence"/>
</dbReference>
<evidence type="ECO:0000313" key="1">
    <source>
        <dbReference type="EMBL" id="MBB4674869.1"/>
    </source>
</evidence>
<dbReference type="EMBL" id="JACHMH010000001">
    <property type="protein sequence ID" value="MBB4674869.1"/>
    <property type="molecule type" value="Genomic_DNA"/>
</dbReference>
<evidence type="ECO:0000313" key="2">
    <source>
        <dbReference type="Proteomes" id="UP000533598"/>
    </source>
</evidence>
<reference evidence="1 2" key="1">
    <citation type="submission" date="2020-08" db="EMBL/GenBank/DDBJ databases">
        <title>Sequencing the genomes of 1000 actinobacteria strains.</title>
        <authorList>
            <person name="Klenk H.-P."/>
        </authorList>
    </citation>
    <scope>NUCLEOTIDE SEQUENCE [LARGE SCALE GENOMIC DNA]</scope>
    <source>
        <strain evidence="1 2">DSM 44230</strain>
    </source>
</reference>
<keyword evidence="2" id="KW-1185">Reference proteome</keyword>
<accession>A0A7W7C7X7</accession>
<gene>
    <name evidence="1" type="ORF">HNR67_000987</name>
</gene>
<sequence>MLVLAVAAVVMVLLAQRGEEPGAELDARSHERLPSRSGR</sequence>
<name>A0A7W7C7X7_9PSEU</name>